<feature type="domain" description="Protein kinase" evidence="1">
    <location>
        <begin position="1"/>
        <end position="294"/>
    </location>
</feature>
<dbReference type="GO" id="GO:0004672">
    <property type="term" value="F:protein kinase activity"/>
    <property type="evidence" value="ECO:0007669"/>
    <property type="project" value="InterPro"/>
</dbReference>
<keyword evidence="3" id="KW-1185">Reference proteome</keyword>
<dbReference type="InterPro" id="IPR002575">
    <property type="entry name" value="Aminoglycoside_PTrfase"/>
</dbReference>
<accession>A0A8H4XIB5</accession>
<dbReference type="EMBL" id="JABEYC010000546">
    <property type="protein sequence ID" value="KAF4976358.1"/>
    <property type="molecule type" value="Genomic_DNA"/>
</dbReference>
<evidence type="ECO:0000313" key="2">
    <source>
        <dbReference type="EMBL" id="KAF4976358.1"/>
    </source>
</evidence>
<reference evidence="2" key="1">
    <citation type="journal article" date="2020" name="BMC Genomics">
        <title>Correction to: Identification and distribution of gene clusters required for synthesis of sphingolipid metabolism inhibitors in diverse species of the filamentous fungus Fusarium.</title>
        <authorList>
            <person name="Kim H.S."/>
            <person name="Lohmar J.M."/>
            <person name="Busman M."/>
            <person name="Brown D.W."/>
            <person name="Naumann T.A."/>
            <person name="Divon H.H."/>
            <person name="Lysoe E."/>
            <person name="Uhlig S."/>
            <person name="Proctor R.H."/>
        </authorList>
    </citation>
    <scope>NUCLEOTIDE SEQUENCE</scope>
    <source>
        <strain evidence="2">NRRL 22465</strain>
    </source>
</reference>
<sequence>MVPKRGPLSTDDHHTFPLDGRDIILLSDEELLNAHSTAPRLHEYGHVKITRVSKSLVIKGGFAVAKSESENMIFASEFMHLPVPKVHHTFTANIPSAFQTDLVKAYFIVMDYIPGSTLEKYWPWLDGDARQLVTQQVAEMIERMQSRCLNDLPPGPLGRDPEEKFEGPWFTDYGAGPFTTLTDLEAWFNHKIDACTKVNQLPAGTPKFQFQDVVFTHQDIAPRNLIVDESMKVWLIDWGCAGVYPRGFDQAVLRKQSWNGEFADMVLTQLPDQQRDLTKQYSAIVYGMSTGRPL</sequence>
<dbReference type="PROSITE" id="PS50011">
    <property type="entry name" value="PROTEIN_KINASE_DOM"/>
    <property type="match status" value="1"/>
</dbReference>
<dbReference type="Pfam" id="PF01636">
    <property type="entry name" value="APH"/>
    <property type="match status" value="1"/>
</dbReference>
<dbReference type="SUPFAM" id="SSF56112">
    <property type="entry name" value="Protein kinase-like (PK-like)"/>
    <property type="match status" value="1"/>
</dbReference>
<dbReference type="GO" id="GO:0005524">
    <property type="term" value="F:ATP binding"/>
    <property type="evidence" value="ECO:0007669"/>
    <property type="project" value="InterPro"/>
</dbReference>
<organism evidence="2 3">
    <name type="scientific">Fusarium zealandicum</name>
    <dbReference type="NCBI Taxonomy" id="1053134"/>
    <lineage>
        <taxon>Eukaryota</taxon>
        <taxon>Fungi</taxon>
        <taxon>Dikarya</taxon>
        <taxon>Ascomycota</taxon>
        <taxon>Pezizomycotina</taxon>
        <taxon>Sordariomycetes</taxon>
        <taxon>Hypocreomycetidae</taxon>
        <taxon>Hypocreales</taxon>
        <taxon>Nectriaceae</taxon>
        <taxon>Fusarium</taxon>
        <taxon>Fusarium staphyleae species complex</taxon>
    </lineage>
</organism>
<dbReference type="InterPro" id="IPR000719">
    <property type="entry name" value="Prot_kinase_dom"/>
</dbReference>
<reference evidence="2" key="2">
    <citation type="submission" date="2020-05" db="EMBL/GenBank/DDBJ databases">
        <authorList>
            <person name="Kim H.-S."/>
            <person name="Proctor R.H."/>
            <person name="Brown D.W."/>
        </authorList>
    </citation>
    <scope>NUCLEOTIDE SEQUENCE</scope>
    <source>
        <strain evidence="2">NRRL 22465</strain>
    </source>
</reference>
<evidence type="ECO:0000313" key="3">
    <source>
        <dbReference type="Proteomes" id="UP000635477"/>
    </source>
</evidence>
<dbReference type="Gene3D" id="3.90.1200.10">
    <property type="match status" value="1"/>
</dbReference>
<protein>
    <recommendedName>
        <fullName evidence="1">Protein kinase domain-containing protein</fullName>
    </recommendedName>
</protein>
<name>A0A8H4XIB5_9HYPO</name>
<dbReference type="PANTHER" id="PTHR21310">
    <property type="entry name" value="AMINOGLYCOSIDE PHOSPHOTRANSFERASE-RELATED-RELATED"/>
    <property type="match status" value="1"/>
</dbReference>
<dbReference type="PANTHER" id="PTHR21310:SF39">
    <property type="entry name" value="AMINOGLYCOSIDE PHOSPHOTRANSFERASE DOMAIN-CONTAINING PROTEIN"/>
    <property type="match status" value="1"/>
</dbReference>
<comment type="caution">
    <text evidence="2">The sequence shown here is derived from an EMBL/GenBank/DDBJ whole genome shotgun (WGS) entry which is preliminary data.</text>
</comment>
<dbReference type="InterPro" id="IPR051678">
    <property type="entry name" value="AGP_Transferase"/>
</dbReference>
<evidence type="ECO:0000259" key="1">
    <source>
        <dbReference type="PROSITE" id="PS50011"/>
    </source>
</evidence>
<proteinExistence type="predicted"/>
<dbReference type="InterPro" id="IPR011009">
    <property type="entry name" value="Kinase-like_dom_sf"/>
</dbReference>
<dbReference type="AlphaFoldDB" id="A0A8H4XIB5"/>
<gene>
    <name evidence="2" type="ORF">FZEAL_6956</name>
</gene>
<dbReference type="Proteomes" id="UP000635477">
    <property type="component" value="Unassembled WGS sequence"/>
</dbReference>
<dbReference type="OrthoDB" id="4177236at2759"/>